<evidence type="ECO:0000313" key="4">
    <source>
        <dbReference type="Proteomes" id="UP000231358"/>
    </source>
</evidence>
<dbReference type="Proteomes" id="UP000231358">
    <property type="component" value="Unassembled WGS sequence"/>
</dbReference>
<dbReference type="AlphaFoldDB" id="A0A2G7FM19"/>
<evidence type="ECO:0000259" key="2">
    <source>
        <dbReference type="Pfam" id="PF26640"/>
    </source>
</evidence>
<dbReference type="STRING" id="656916.A0A2G7FM19"/>
<reference evidence="3 4" key="1">
    <citation type="submission" date="2017-05" db="EMBL/GenBank/DDBJ databases">
        <title>Genome sequence for an aflatoxigenic pathogen of Argentinian peanut, Aspergillus arachidicola.</title>
        <authorList>
            <person name="Moore G."/>
            <person name="Beltz S.B."/>
            <person name="Mack B.M."/>
        </authorList>
    </citation>
    <scope>NUCLEOTIDE SEQUENCE [LARGE SCALE GENOMIC DNA]</scope>
    <source>
        <strain evidence="3 4">CBS 117610</strain>
    </source>
</reference>
<dbReference type="PANTHER" id="PTHR10622:SF10">
    <property type="entry name" value="HET DOMAIN-CONTAINING PROTEIN"/>
    <property type="match status" value="1"/>
</dbReference>
<organism evidence="3 4">
    <name type="scientific">Aspergillus arachidicola</name>
    <dbReference type="NCBI Taxonomy" id="656916"/>
    <lineage>
        <taxon>Eukaryota</taxon>
        <taxon>Fungi</taxon>
        <taxon>Dikarya</taxon>
        <taxon>Ascomycota</taxon>
        <taxon>Pezizomycotina</taxon>
        <taxon>Eurotiomycetes</taxon>
        <taxon>Eurotiomycetidae</taxon>
        <taxon>Eurotiales</taxon>
        <taxon>Aspergillaceae</taxon>
        <taxon>Aspergillus</taxon>
        <taxon>Aspergillus subgen. Circumdati</taxon>
    </lineage>
</organism>
<dbReference type="Pfam" id="PF26640">
    <property type="entry name" value="DUF8212"/>
    <property type="match status" value="1"/>
</dbReference>
<comment type="caution">
    <text evidence="3">The sequence shown here is derived from an EMBL/GenBank/DDBJ whole genome shotgun (WGS) entry which is preliminary data.</text>
</comment>
<name>A0A2G7FM19_9EURO</name>
<dbReference type="EMBL" id="NEXV01000548">
    <property type="protein sequence ID" value="PIG81687.1"/>
    <property type="molecule type" value="Genomic_DNA"/>
</dbReference>
<dbReference type="Pfam" id="PF06985">
    <property type="entry name" value="HET"/>
    <property type="match status" value="1"/>
</dbReference>
<accession>A0A2G7FM19</accession>
<dbReference type="PANTHER" id="PTHR10622">
    <property type="entry name" value="HET DOMAIN-CONTAINING PROTEIN"/>
    <property type="match status" value="1"/>
</dbReference>
<keyword evidence="4" id="KW-1185">Reference proteome</keyword>
<proteinExistence type="predicted"/>
<protein>
    <submittedName>
        <fullName evidence="3">Uncharacterized protein</fullName>
    </submittedName>
</protein>
<dbReference type="InterPro" id="IPR010730">
    <property type="entry name" value="HET"/>
</dbReference>
<evidence type="ECO:0000313" key="3">
    <source>
        <dbReference type="EMBL" id="PIG81687.1"/>
    </source>
</evidence>
<dbReference type="Gene3D" id="3.40.190.10">
    <property type="entry name" value="Periplasmic binding protein-like II"/>
    <property type="match status" value="1"/>
</dbReference>
<gene>
    <name evidence="3" type="ORF">AARAC_005320</name>
</gene>
<evidence type="ECO:0000259" key="1">
    <source>
        <dbReference type="Pfam" id="PF06985"/>
    </source>
</evidence>
<dbReference type="SUPFAM" id="SSF53850">
    <property type="entry name" value="Periplasmic binding protein-like II"/>
    <property type="match status" value="1"/>
</dbReference>
<feature type="domain" description="DUF8212" evidence="2">
    <location>
        <begin position="226"/>
        <end position="254"/>
    </location>
</feature>
<sequence length="599" mass="68245">MRLLNARTLQLTEFASDFPPYAILSHTWSSEEVSFQEIHSSEARYKLGYQKIQKCCEQALVDDLEYVWVDTCCIDKSSSAELSEAINSMFQWYKSARVCYVHLADVEGPYRKNARTTLLTYAPDGNPSRWYTRGWTLQELLAPSNVVFYNREWQWIGTKRQLLEEVSGITGVDEINLIGLGIKPTCIGQKMSWAASRKTTRIEDKAYCLLGLCGVHMPLLYGEGENAFRRLQEEIIRTSTDMSILAWGDAIIATALRDDKCWAAYHLTTDIHSHEEQYMLAVLDCVTIAGNQENPIVAGILLQQSDSGERFYRASEHSCLYVEVKEMMAQMKEMEVLIACEAAYADRRWFIEIPHASTAGSAHLVIRPSCSVQNVMHFYPDCDCWGPLFPGYWHCETIGVEDGFALAEYHFTALELLCEELRCVIIFGKVLHQVLCGITLGSSLAYVMQEGPMRNVSYNNILERGTDNVWVPWAVAYSKLYHQYIDYLIQALTAVIKLEEHTVTDRGTYLTLSNTDKDLADQLEIYKRGDEYEELLNPADIITSKDSDNKELVQDFVQWVLSGDGQDVIANFQKEDRYCLYKGFPTEDSEDVEASDELS</sequence>
<feature type="domain" description="Heterokaryon incompatibility" evidence="1">
    <location>
        <begin position="21"/>
        <end position="107"/>
    </location>
</feature>
<dbReference type="InterPro" id="IPR058525">
    <property type="entry name" value="DUF8212"/>
</dbReference>